<dbReference type="InterPro" id="IPR036095">
    <property type="entry name" value="PTS_EIIB-like_sf"/>
</dbReference>
<dbReference type="PANTHER" id="PTHR30185">
    <property type="entry name" value="CRYPTIC BETA-GLUCOSIDE BGL OPERON ANTITERMINATOR"/>
    <property type="match status" value="1"/>
</dbReference>
<dbReference type="Proteomes" id="UP000658382">
    <property type="component" value="Unassembled WGS sequence"/>
</dbReference>
<evidence type="ECO:0000256" key="2">
    <source>
        <dbReference type="ARBA" id="ARBA00022737"/>
    </source>
</evidence>
<dbReference type="GO" id="GO:0009401">
    <property type="term" value="P:phosphoenolpyruvate-dependent sugar phosphotransferase system"/>
    <property type="evidence" value="ECO:0007669"/>
    <property type="project" value="InterPro"/>
</dbReference>
<dbReference type="InterPro" id="IPR016152">
    <property type="entry name" value="PTrfase/Anion_transptr"/>
</dbReference>
<reference evidence="6" key="1">
    <citation type="journal article" date="2014" name="Int. J. Syst. Evol. Microbiol.">
        <title>Complete genome sequence of Corynebacterium casei LMG S-19264T (=DSM 44701T), isolated from a smear-ripened cheese.</title>
        <authorList>
            <consortium name="US DOE Joint Genome Institute (JGI-PGF)"/>
            <person name="Walter F."/>
            <person name="Albersmeier A."/>
            <person name="Kalinowski J."/>
            <person name="Ruckert C."/>
        </authorList>
    </citation>
    <scope>NUCLEOTIDE SEQUENCE</scope>
    <source>
        <strain evidence="6">JCM 12580</strain>
    </source>
</reference>
<dbReference type="AlphaFoldDB" id="A0A917UYA0"/>
<dbReference type="PROSITE" id="PS51094">
    <property type="entry name" value="PTS_EIIA_TYPE_2"/>
    <property type="match status" value="1"/>
</dbReference>
<dbReference type="Gene3D" id="3.40.930.10">
    <property type="entry name" value="Mannitol-specific EII, Chain A"/>
    <property type="match status" value="1"/>
</dbReference>
<evidence type="ECO:0000259" key="4">
    <source>
        <dbReference type="PROSITE" id="PS51099"/>
    </source>
</evidence>
<keyword evidence="2" id="KW-0677">Repeat</keyword>
<feature type="domain" description="PRD" evidence="5">
    <location>
        <begin position="180"/>
        <end position="284"/>
    </location>
</feature>
<dbReference type="InterPro" id="IPR002178">
    <property type="entry name" value="PTS_EIIA_type-2_dom"/>
</dbReference>
<dbReference type="InterPro" id="IPR013196">
    <property type="entry name" value="HTH_11"/>
</dbReference>
<accession>A0A917UYA0</accession>
<dbReference type="InterPro" id="IPR013011">
    <property type="entry name" value="PTS_EIIB_2"/>
</dbReference>
<evidence type="ECO:0000259" key="3">
    <source>
        <dbReference type="PROSITE" id="PS51094"/>
    </source>
</evidence>
<evidence type="ECO:0000313" key="7">
    <source>
        <dbReference type="Proteomes" id="UP000658382"/>
    </source>
</evidence>
<organism evidence="6 7">
    <name type="scientific">Lentibacillus kapialis</name>
    <dbReference type="NCBI Taxonomy" id="340214"/>
    <lineage>
        <taxon>Bacteria</taxon>
        <taxon>Bacillati</taxon>
        <taxon>Bacillota</taxon>
        <taxon>Bacilli</taxon>
        <taxon>Bacillales</taxon>
        <taxon>Bacillaceae</taxon>
        <taxon>Lentibacillus</taxon>
    </lineage>
</organism>
<dbReference type="SUPFAM" id="SSF63520">
    <property type="entry name" value="PTS-regulatory domain, PRD"/>
    <property type="match status" value="2"/>
</dbReference>
<dbReference type="Gene3D" id="1.10.1790.10">
    <property type="entry name" value="PRD domain"/>
    <property type="match status" value="2"/>
</dbReference>
<dbReference type="PROSITE" id="PS00372">
    <property type="entry name" value="PTS_EIIA_TYPE_2_HIS"/>
    <property type="match status" value="1"/>
</dbReference>
<keyword evidence="1" id="KW-0808">Transferase</keyword>
<evidence type="ECO:0000313" key="6">
    <source>
        <dbReference type="EMBL" id="GGJ95722.1"/>
    </source>
</evidence>
<dbReference type="CDD" id="cd05568">
    <property type="entry name" value="PTS_IIB_bgl_like"/>
    <property type="match status" value="1"/>
</dbReference>
<dbReference type="Gene3D" id="3.40.50.2300">
    <property type="match status" value="1"/>
</dbReference>
<gene>
    <name evidence="6" type="primary">manR</name>
    <name evidence="6" type="ORF">GCM10007063_17710</name>
</gene>
<dbReference type="InterPro" id="IPR036388">
    <property type="entry name" value="WH-like_DNA-bd_sf"/>
</dbReference>
<evidence type="ECO:0000256" key="1">
    <source>
        <dbReference type="ARBA" id="ARBA00022679"/>
    </source>
</evidence>
<dbReference type="Pfam" id="PF08279">
    <property type="entry name" value="HTH_11"/>
    <property type="match status" value="1"/>
</dbReference>
<dbReference type="RefSeq" id="WP_188632741.1">
    <property type="nucleotide sequence ID" value="NZ_BMNQ01000021.1"/>
</dbReference>
<dbReference type="PANTHER" id="PTHR30185:SF12">
    <property type="entry name" value="TRANSCRIPTIONAL REGULATOR MANR"/>
    <property type="match status" value="1"/>
</dbReference>
<feature type="domain" description="PTS EIIB type-2" evidence="4">
    <location>
        <begin position="399"/>
        <end position="489"/>
    </location>
</feature>
<dbReference type="GO" id="GO:0006355">
    <property type="term" value="P:regulation of DNA-templated transcription"/>
    <property type="evidence" value="ECO:0007669"/>
    <property type="project" value="InterPro"/>
</dbReference>
<dbReference type="GO" id="GO:0008982">
    <property type="term" value="F:protein-N(PI)-phosphohistidine-sugar phosphotransferase activity"/>
    <property type="evidence" value="ECO:0007669"/>
    <property type="project" value="InterPro"/>
</dbReference>
<comment type="caution">
    <text evidence="6">The sequence shown here is derived from an EMBL/GenBank/DDBJ whole genome shotgun (WGS) entry which is preliminary data.</text>
</comment>
<dbReference type="InterPro" id="IPR050661">
    <property type="entry name" value="BglG_antiterminators"/>
</dbReference>
<dbReference type="CDD" id="cd00211">
    <property type="entry name" value="PTS_IIA_fru"/>
    <property type="match status" value="1"/>
</dbReference>
<dbReference type="InterPro" id="IPR036634">
    <property type="entry name" value="PRD_sf"/>
</dbReference>
<name>A0A917UYA0_9BACI</name>
<sequence>MNRRQKELLRILLTDLHDFFHIQDLADELDCSEKTVRNDLNRIETMLTDYPSAELKRKRGMGIALDAGREDKAELLNRIYQTEAITGKDRLLEMAYQLLISNKPLTLASLAEKYFTNRTTVRHELGRIADWLEGYDLKLESKQRLGHFINGHELNKRNALANLPELIPSESYPKQQVLQLFSQHEINTVRKHLQDLQIHYPIDLTAGEFESLHIHALIMIKRTRQRSPILLGQSDDTGVKLDTYHMTAWLLKRLENALGLSFPKDEYIYFTWHLESCRTAHAGQAVKSDDLVAGIVHQMTAQLRRMTMIRFGDDKVLTDGLEIHLASALHRIRYGLTIRNPMLSDIKKTYAYMFSMVILAVEKINEAYNLNIPEDEAAYLVLHFQASIERMQKERTTAKRTVIVCDLGVGMSHLLQAKLEQSYKGLDILASIGKAELPAFLENQDVDMLISTTEIYESEVPVLVVSPLLESDDKERLEQFIQSIDQEETTEKEMMTKLKQLVDTDAIYMGMALEHRFEIVEMLADNLVQNGFAEKAFVHSAMLRERTSATAVGGGIAIPHADPEFVKKTVVSLAVLREPVQWGRDMVSVVFLLAIAKEDQKMTQSLMQTIASISQHPTIVEQLTQAESTSDMLTVFEQ</sequence>
<dbReference type="Gene3D" id="1.10.10.10">
    <property type="entry name" value="Winged helix-like DNA-binding domain superfamily/Winged helix DNA-binding domain"/>
    <property type="match status" value="1"/>
</dbReference>
<dbReference type="PROSITE" id="PS51099">
    <property type="entry name" value="PTS_EIIB_TYPE_2"/>
    <property type="match status" value="1"/>
</dbReference>
<dbReference type="SUPFAM" id="SSF52794">
    <property type="entry name" value="PTS system IIB component-like"/>
    <property type="match status" value="1"/>
</dbReference>
<dbReference type="Pfam" id="PF00874">
    <property type="entry name" value="PRD"/>
    <property type="match status" value="2"/>
</dbReference>
<dbReference type="Pfam" id="PF00359">
    <property type="entry name" value="PTS_EIIA_2"/>
    <property type="match status" value="1"/>
</dbReference>
<protein>
    <submittedName>
        <fullName evidence="6">Transcriptional regulator ManR</fullName>
    </submittedName>
</protein>
<feature type="domain" description="PRD" evidence="5">
    <location>
        <begin position="287"/>
        <end position="394"/>
    </location>
</feature>
<dbReference type="SUPFAM" id="SSF55804">
    <property type="entry name" value="Phoshotransferase/anion transport protein"/>
    <property type="match status" value="1"/>
</dbReference>
<feature type="domain" description="PTS EIIA type-2" evidence="3">
    <location>
        <begin position="500"/>
        <end position="638"/>
    </location>
</feature>
<evidence type="ECO:0000259" key="5">
    <source>
        <dbReference type="PROSITE" id="PS51372"/>
    </source>
</evidence>
<dbReference type="InterPro" id="IPR011608">
    <property type="entry name" value="PRD"/>
</dbReference>
<keyword evidence="7" id="KW-1185">Reference proteome</keyword>
<dbReference type="PROSITE" id="PS51372">
    <property type="entry name" value="PRD_2"/>
    <property type="match status" value="2"/>
</dbReference>
<proteinExistence type="predicted"/>
<reference evidence="6" key="2">
    <citation type="submission" date="2020-09" db="EMBL/GenBank/DDBJ databases">
        <authorList>
            <person name="Sun Q."/>
            <person name="Ohkuma M."/>
        </authorList>
    </citation>
    <scope>NUCLEOTIDE SEQUENCE</scope>
    <source>
        <strain evidence="6">JCM 12580</strain>
    </source>
</reference>
<dbReference type="EMBL" id="BMNQ01000021">
    <property type="protein sequence ID" value="GGJ95722.1"/>
    <property type="molecule type" value="Genomic_DNA"/>
</dbReference>